<dbReference type="GO" id="GO:0009313">
    <property type="term" value="P:oligosaccharide catabolic process"/>
    <property type="evidence" value="ECO:0007669"/>
    <property type="project" value="TreeGrafter"/>
</dbReference>
<dbReference type="Gene3D" id="3.20.20.80">
    <property type="entry name" value="Glycosidases"/>
    <property type="match status" value="3"/>
</dbReference>
<dbReference type="Pfam" id="PF00128">
    <property type="entry name" value="Alpha-amylase"/>
    <property type="match status" value="2"/>
</dbReference>
<name>A0A814DQ60_9BILA</name>
<accession>A0A814DQ60</accession>
<evidence type="ECO:0000259" key="5">
    <source>
        <dbReference type="SMART" id="SM00642"/>
    </source>
</evidence>
<dbReference type="SMART" id="SM00642">
    <property type="entry name" value="Aamy"/>
    <property type="match status" value="1"/>
</dbReference>
<dbReference type="FunFam" id="3.20.20.80:FF:000064">
    <property type="entry name" value="Oligo-1,6-glucosidase"/>
    <property type="match status" value="2"/>
</dbReference>
<feature type="region of interest" description="Disordered" evidence="4">
    <location>
        <begin position="1"/>
        <end position="20"/>
    </location>
</feature>
<proteinExistence type="inferred from homology"/>
<dbReference type="SUPFAM" id="SSF51445">
    <property type="entry name" value="(Trans)glycosidases"/>
    <property type="match status" value="2"/>
</dbReference>
<dbReference type="PANTHER" id="PTHR10357:SF178">
    <property type="entry name" value="OLIGO-1,6-GLUCOSIDASE 3-RELATED"/>
    <property type="match status" value="1"/>
</dbReference>
<dbReference type="GO" id="GO:0004556">
    <property type="term" value="F:alpha-amylase activity"/>
    <property type="evidence" value="ECO:0007669"/>
    <property type="project" value="TreeGrafter"/>
</dbReference>
<dbReference type="EMBL" id="CAJNOG010000110">
    <property type="protein sequence ID" value="CAF0957069.1"/>
    <property type="molecule type" value="Genomic_DNA"/>
</dbReference>
<evidence type="ECO:0000256" key="2">
    <source>
        <dbReference type="ARBA" id="ARBA00022801"/>
    </source>
</evidence>
<protein>
    <recommendedName>
        <fullName evidence="5">Glycosyl hydrolase family 13 catalytic domain-containing protein</fullName>
    </recommendedName>
</protein>
<reference evidence="6" key="1">
    <citation type="submission" date="2021-02" db="EMBL/GenBank/DDBJ databases">
        <authorList>
            <person name="Nowell W R."/>
        </authorList>
    </citation>
    <scope>NUCLEOTIDE SEQUENCE</scope>
</reference>
<feature type="region of interest" description="Disordered" evidence="4">
    <location>
        <begin position="941"/>
        <end position="962"/>
    </location>
</feature>
<dbReference type="InterPro" id="IPR017853">
    <property type="entry name" value="GH"/>
</dbReference>
<dbReference type="CDD" id="cd11333">
    <property type="entry name" value="AmyAc_SI_OligoGlu_DGase"/>
    <property type="match status" value="1"/>
</dbReference>
<evidence type="ECO:0000256" key="3">
    <source>
        <dbReference type="ARBA" id="ARBA00023295"/>
    </source>
</evidence>
<dbReference type="AlphaFoldDB" id="A0A814DQ60"/>
<feature type="compositionally biased region" description="Polar residues" evidence="4">
    <location>
        <begin position="952"/>
        <end position="962"/>
    </location>
</feature>
<keyword evidence="2" id="KW-0378">Hydrolase</keyword>
<evidence type="ECO:0000313" key="7">
    <source>
        <dbReference type="Proteomes" id="UP000663845"/>
    </source>
</evidence>
<feature type="compositionally biased region" description="Polar residues" evidence="4">
    <location>
        <begin position="810"/>
        <end position="834"/>
    </location>
</feature>
<feature type="compositionally biased region" description="Low complexity" evidence="4">
    <location>
        <begin position="757"/>
        <end position="766"/>
    </location>
</feature>
<organism evidence="6 7">
    <name type="scientific">Adineta steineri</name>
    <dbReference type="NCBI Taxonomy" id="433720"/>
    <lineage>
        <taxon>Eukaryota</taxon>
        <taxon>Metazoa</taxon>
        <taxon>Spiralia</taxon>
        <taxon>Gnathifera</taxon>
        <taxon>Rotifera</taxon>
        <taxon>Eurotatoria</taxon>
        <taxon>Bdelloidea</taxon>
        <taxon>Adinetida</taxon>
        <taxon>Adinetidae</taxon>
        <taxon>Adineta</taxon>
    </lineage>
</organism>
<sequence>MAESSEKPTTNQSPIPKLDTTIKSSFHATNDVRRKWWKESIAYQIYPRSFQDTNGDGIGDIRGIIQRLDHIKELGADLIWICPIYKSPNDDNGYDISDYQQIMDVFGTMEEVEELIKAVHDRKMRIIFDLVLNHTSDEHPWFIESRSSRTNPKRDWYIWRDGKPGGLRPNNWESIFNGSAWEYDKETDQYYLHLFSRKMPDVNWECAELREQLYKVTNWWLDRGIDGFRIDAISHIKKKPGLPDLPNPKQLEFVSSFDYHMNVEGIEDYLSEFKRETYSKYDVVTVGEANGVGVDQAVDWVSEERGKFNMIFQFEATNLWEKTLGTLDVLALKRIMTRWEKGLEKFGWNALFIENHDKPRIVSTWGNDKEYWRDCATTFATVYMLMMGTPFIYQGQEIGMTNVRFPSINDYPDVAAKNFYNLELAKGIDHNEIMQIIYITGRDNARTPMQWDDSLNSGFSTSQQTWIGVNPNYVRINVAQQEKDEHSILNFYKRLIRVRKENDVFVYGIYDLILSSHKQIYGYTRTDSLNSGFSTSQQTWIGVNPNYVRINVAQQEKDEHSILNFYKRLIRVRKENDVFVYGIYDLILSSHKQIYGYTRTSDTKRAYVLTNLTDRAAQFTLYQGLSTSQLVLSNLIEPVPEHKDEKSFKFHPYEIRVYIIDYKKKEHHHRRHPHEKKKHATDELDDVEAALSPETTKTADSNVSLTKRQKAALDKLEQMSNNALQEPLQDARSILEAVAAATTKVLSETQPLEKPKSTTTKSISDTTDSDKVISADSAEIDLEHEPIQKKRERQRSLVLHLENITPTPPVASSSEQTTFDQPRRSFSTQASSKPSLKGHHADSSSDEDDSQDKRTTSTSELEDETSDTGGKDIDYAVLYDDSIEDFSFTYAREQAKKRLLRSSDPRLTQTPSIFKLPPLPSGSVSVLNLFELSRCYDAATENGQLAPEPNRPVTSPTNQQAN</sequence>
<comment type="similarity">
    <text evidence="1">Belongs to the glycosyl hydrolase 13 family.</text>
</comment>
<comment type="caution">
    <text evidence="6">The sequence shown here is derived from an EMBL/GenBank/DDBJ whole genome shotgun (WGS) entry which is preliminary data.</text>
</comment>
<evidence type="ECO:0000256" key="4">
    <source>
        <dbReference type="SAM" id="MobiDB-lite"/>
    </source>
</evidence>
<dbReference type="InterPro" id="IPR045857">
    <property type="entry name" value="O16G_dom_2"/>
</dbReference>
<keyword evidence="3" id="KW-0326">Glycosidase</keyword>
<dbReference type="Proteomes" id="UP000663845">
    <property type="component" value="Unassembled WGS sequence"/>
</dbReference>
<dbReference type="InterPro" id="IPR013780">
    <property type="entry name" value="Glyco_hydro_b"/>
</dbReference>
<evidence type="ECO:0000256" key="1">
    <source>
        <dbReference type="ARBA" id="ARBA00008061"/>
    </source>
</evidence>
<evidence type="ECO:0000313" key="6">
    <source>
        <dbReference type="EMBL" id="CAF0957069.1"/>
    </source>
</evidence>
<dbReference type="InterPro" id="IPR006047">
    <property type="entry name" value="GH13_cat_dom"/>
</dbReference>
<gene>
    <name evidence="6" type="ORF">JYZ213_LOCUS13625</name>
</gene>
<dbReference type="Gene3D" id="3.90.400.10">
    <property type="entry name" value="Oligo-1,6-glucosidase, Domain 2"/>
    <property type="match status" value="1"/>
</dbReference>
<feature type="region of interest" description="Disordered" evidence="4">
    <location>
        <begin position="746"/>
        <end position="872"/>
    </location>
</feature>
<dbReference type="Gene3D" id="2.60.40.1180">
    <property type="entry name" value="Golgi alpha-mannosidase II"/>
    <property type="match status" value="1"/>
</dbReference>
<dbReference type="FunFam" id="3.90.400.10:FF:000002">
    <property type="entry name" value="Sucrose isomerase"/>
    <property type="match status" value="1"/>
</dbReference>
<dbReference type="SUPFAM" id="SSF51011">
    <property type="entry name" value="Glycosyl hydrolase domain"/>
    <property type="match status" value="1"/>
</dbReference>
<dbReference type="PANTHER" id="PTHR10357">
    <property type="entry name" value="ALPHA-AMYLASE FAMILY MEMBER"/>
    <property type="match status" value="1"/>
</dbReference>
<feature type="domain" description="Glycosyl hydrolase family 13 catalytic" evidence="5">
    <location>
        <begin position="44"/>
        <end position="446"/>
    </location>
</feature>